<dbReference type="EMBL" id="JBHMAR010000002">
    <property type="protein sequence ID" value="MFB9734112.1"/>
    <property type="molecule type" value="Genomic_DNA"/>
</dbReference>
<gene>
    <name evidence="2" type="ORF">ACFFRO_02965</name>
</gene>
<comment type="caution">
    <text evidence="2">The sequence shown here is derived from an EMBL/GenBank/DDBJ whole genome shotgun (WGS) entry which is preliminary data.</text>
</comment>
<proteinExistence type="predicted"/>
<evidence type="ECO:0000313" key="2">
    <source>
        <dbReference type="EMBL" id="MFB9734112.1"/>
    </source>
</evidence>
<organism evidence="2 3">
    <name type="scientific">Streptomyces thermocoprophilus</name>
    <dbReference type="NCBI Taxonomy" id="78356"/>
    <lineage>
        <taxon>Bacteria</taxon>
        <taxon>Bacillati</taxon>
        <taxon>Actinomycetota</taxon>
        <taxon>Actinomycetes</taxon>
        <taxon>Kitasatosporales</taxon>
        <taxon>Streptomycetaceae</taxon>
        <taxon>Streptomyces</taxon>
    </lineage>
</organism>
<dbReference type="Proteomes" id="UP001589703">
    <property type="component" value="Unassembled WGS sequence"/>
</dbReference>
<evidence type="ECO:0000313" key="3">
    <source>
        <dbReference type="Proteomes" id="UP001589703"/>
    </source>
</evidence>
<feature type="region of interest" description="Disordered" evidence="1">
    <location>
        <begin position="1"/>
        <end position="38"/>
    </location>
</feature>
<dbReference type="RefSeq" id="WP_247466772.1">
    <property type="nucleotide sequence ID" value="NZ_JBHMAR010000002.1"/>
</dbReference>
<accession>A0ABV5V8Q7</accession>
<evidence type="ECO:0000256" key="1">
    <source>
        <dbReference type="SAM" id="MobiDB-lite"/>
    </source>
</evidence>
<keyword evidence="3" id="KW-1185">Reference proteome</keyword>
<reference evidence="2 3" key="1">
    <citation type="submission" date="2024-09" db="EMBL/GenBank/DDBJ databases">
        <authorList>
            <person name="Sun Q."/>
            <person name="Mori K."/>
        </authorList>
    </citation>
    <scope>NUCLEOTIDE SEQUENCE [LARGE SCALE GENOMIC DNA]</scope>
    <source>
        <strain evidence="2 3">JCM 10918</strain>
    </source>
</reference>
<name>A0ABV5V8Q7_9ACTN</name>
<protein>
    <submittedName>
        <fullName evidence="2">Uncharacterized protein</fullName>
    </submittedName>
</protein>
<sequence length="70" mass="7541">MFRRRHHAVTAAEVPGTSAERVRDRAGQGAPVVAAHRARRPLRADRARHRVIGALVSVAGVRRGASAKGR</sequence>